<feature type="transmembrane region" description="Helical" evidence="2">
    <location>
        <begin position="185"/>
        <end position="206"/>
    </location>
</feature>
<organism evidence="3">
    <name type="scientific">Streptomyces sp. Y1</name>
    <dbReference type="NCBI Taxonomy" id="3238634"/>
    <lineage>
        <taxon>Bacteria</taxon>
        <taxon>Bacillati</taxon>
        <taxon>Actinomycetota</taxon>
        <taxon>Actinomycetes</taxon>
        <taxon>Kitasatosporales</taxon>
        <taxon>Streptomycetaceae</taxon>
        <taxon>Streptomyces</taxon>
    </lineage>
</organism>
<keyword evidence="2" id="KW-0472">Membrane</keyword>
<gene>
    <name evidence="3" type="ORF">AB2U05_12180</name>
</gene>
<sequence length="386" mass="37183">MSGGAAAGAGAATGATTGATTGAGPGTGSDPAVSADPVRELMAEHRELCEHAVDPLEIAAGLEEAGLGPDAAARCRHADLFSLAEELYARVPRRPPAPRPAPPRECGAATRATLLAAALAALPGTAAAALGGGPAVLLPAAVAPVLLPALTAEPLDGPRPPHPGPPAPDALGPPRPPRPPAGPRWTAAALGHGLGLAALLLLPLAAPGPDRPAAVALALAAALSAGSAERAARWYRQVGRGHLAAAGTLAEFRARMRPVLPVAVALHLAVLAVLSSAALAVLTAVAPRPGPGHGGGLLHLAAERAGAAQWAAQGVLGLLLVLPALLARCGRAAAAALGAAAGPAAAAAVLALGRSGPAALLLGGGAVAAVLAGHAWAVLGRAGAHR</sequence>
<accession>A0AB39TJ73</accession>
<evidence type="ECO:0000256" key="2">
    <source>
        <dbReference type="SAM" id="Phobius"/>
    </source>
</evidence>
<proteinExistence type="predicted"/>
<dbReference type="RefSeq" id="WP_369183199.1">
    <property type="nucleotide sequence ID" value="NZ_CP163445.1"/>
</dbReference>
<protein>
    <recommendedName>
        <fullName evidence="4">Integral membrane protein</fullName>
    </recommendedName>
</protein>
<name>A0AB39TJ73_9ACTN</name>
<feature type="compositionally biased region" description="Low complexity" evidence="1">
    <location>
        <begin position="8"/>
        <end position="20"/>
    </location>
</feature>
<reference evidence="3" key="1">
    <citation type="submission" date="2024-07" db="EMBL/GenBank/DDBJ databases">
        <authorList>
            <person name="Yu S.T."/>
        </authorList>
    </citation>
    <scope>NUCLEOTIDE SEQUENCE</scope>
    <source>
        <strain evidence="3">Y1</strain>
    </source>
</reference>
<feature type="region of interest" description="Disordered" evidence="1">
    <location>
        <begin position="153"/>
        <end position="184"/>
    </location>
</feature>
<dbReference type="AlphaFoldDB" id="A0AB39TJ73"/>
<dbReference type="EMBL" id="CP163445">
    <property type="protein sequence ID" value="XDQ79166.1"/>
    <property type="molecule type" value="Genomic_DNA"/>
</dbReference>
<evidence type="ECO:0000313" key="3">
    <source>
        <dbReference type="EMBL" id="XDQ79166.1"/>
    </source>
</evidence>
<feature type="transmembrane region" description="Helical" evidence="2">
    <location>
        <begin position="333"/>
        <end position="352"/>
    </location>
</feature>
<keyword evidence="2" id="KW-0812">Transmembrane</keyword>
<feature type="transmembrane region" description="Helical" evidence="2">
    <location>
        <begin position="358"/>
        <end position="379"/>
    </location>
</feature>
<evidence type="ECO:0000256" key="1">
    <source>
        <dbReference type="SAM" id="MobiDB-lite"/>
    </source>
</evidence>
<evidence type="ECO:0008006" key="4">
    <source>
        <dbReference type="Google" id="ProtNLM"/>
    </source>
</evidence>
<feature type="region of interest" description="Disordered" evidence="1">
    <location>
        <begin position="1"/>
        <end position="36"/>
    </location>
</feature>
<feature type="transmembrane region" description="Helical" evidence="2">
    <location>
        <begin position="259"/>
        <end position="287"/>
    </location>
</feature>
<keyword evidence="2" id="KW-1133">Transmembrane helix</keyword>
<feature type="transmembrane region" description="Helical" evidence="2">
    <location>
        <begin position="307"/>
        <end position="326"/>
    </location>
</feature>
<feature type="compositionally biased region" description="Pro residues" evidence="1">
    <location>
        <begin position="157"/>
        <end position="182"/>
    </location>
</feature>